<dbReference type="Proteomes" id="UP000552038">
    <property type="component" value="Unassembled WGS sequence"/>
</dbReference>
<evidence type="ECO:0000313" key="2">
    <source>
        <dbReference type="EMBL" id="NOJ70659.1"/>
    </source>
</evidence>
<gene>
    <name evidence="2" type="ORF">HMI46_08845</name>
</gene>
<dbReference type="AlphaFoldDB" id="A0AAP7DIJ1"/>
<proteinExistence type="predicted"/>
<dbReference type="EMBL" id="JABFOR010000008">
    <property type="protein sequence ID" value="NOJ70659.1"/>
    <property type="molecule type" value="Genomic_DNA"/>
</dbReference>
<sequence length="47" mass="5414">MRQSLHQLAIQYSCLSGMQSIRESAAALQQEEEHRQAVRRNGEGMKR</sequence>
<evidence type="ECO:0000313" key="3">
    <source>
        <dbReference type="Proteomes" id="UP000552038"/>
    </source>
</evidence>
<comment type="caution">
    <text evidence="2">The sequence shown here is derived from an EMBL/GenBank/DDBJ whole genome shotgun (WGS) entry which is preliminary data.</text>
</comment>
<evidence type="ECO:0000256" key="1">
    <source>
        <dbReference type="SAM" id="MobiDB-lite"/>
    </source>
</evidence>
<feature type="region of interest" description="Disordered" evidence="1">
    <location>
        <begin position="26"/>
        <end position="47"/>
    </location>
</feature>
<name>A0AAP7DIJ1_PAEAL</name>
<protein>
    <submittedName>
        <fullName evidence="2">Uncharacterized protein</fullName>
    </submittedName>
</protein>
<feature type="compositionally biased region" description="Basic and acidic residues" evidence="1">
    <location>
        <begin position="31"/>
        <end position="47"/>
    </location>
</feature>
<accession>A0AAP7DIJ1</accession>
<reference evidence="2 3" key="1">
    <citation type="submission" date="2020-05" db="EMBL/GenBank/DDBJ databases">
        <title>Whole genome sequencing and identification of novel metabolites from Paenibacillus alvei strain JR949.</title>
        <authorList>
            <person name="Rajendhran J."/>
            <person name="Sree Pranav P."/>
            <person name="Mahalakshmi B."/>
            <person name="Karthikeyan R."/>
        </authorList>
    </citation>
    <scope>NUCLEOTIDE SEQUENCE [LARGE SCALE GENOMIC DNA]</scope>
    <source>
        <strain evidence="2 3">JR949</strain>
    </source>
</reference>
<dbReference type="RefSeq" id="WP_171416194.1">
    <property type="nucleotide sequence ID" value="NZ_JABFOR010000008.1"/>
</dbReference>
<organism evidence="2 3">
    <name type="scientific">Paenibacillus alvei</name>
    <name type="common">Bacillus alvei</name>
    <dbReference type="NCBI Taxonomy" id="44250"/>
    <lineage>
        <taxon>Bacteria</taxon>
        <taxon>Bacillati</taxon>
        <taxon>Bacillota</taxon>
        <taxon>Bacilli</taxon>
        <taxon>Bacillales</taxon>
        <taxon>Paenibacillaceae</taxon>
        <taxon>Paenibacillus</taxon>
    </lineage>
</organism>